<evidence type="ECO:0000313" key="3">
    <source>
        <dbReference type="EMBL" id="MFC5298547.1"/>
    </source>
</evidence>
<dbReference type="InterPro" id="IPR036691">
    <property type="entry name" value="Endo/exonu/phosph_ase_sf"/>
</dbReference>
<keyword evidence="3" id="KW-0378">Hydrolase</keyword>
<evidence type="ECO:0000259" key="2">
    <source>
        <dbReference type="Pfam" id="PF03372"/>
    </source>
</evidence>
<dbReference type="GeneID" id="303299259"/>
<keyword evidence="4" id="KW-1185">Reference proteome</keyword>
<proteinExistence type="predicted"/>
<dbReference type="Pfam" id="PF03372">
    <property type="entry name" value="Exo_endo_phos"/>
    <property type="match status" value="1"/>
</dbReference>
<dbReference type="RefSeq" id="WP_343926492.1">
    <property type="nucleotide sequence ID" value="NZ_BAAAIR010000101.1"/>
</dbReference>
<gene>
    <name evidence="3" type="ORF">ACFPK8_13610</name>
</gene>
<keyword evidence="3" id="KW-0255">Endonuclease</keyword>
<sequence length="327" mass="35187">MIRMGVSILGWVLLVTGVLASAVLLVLRQVTELHSWHHFVIAAATFIPLLWIPVLVGCVGLILVLRAWWRLLGAAVLVVAMTVFAWPLLPPGEREPYPIAVGSTLTVLSLNLQYGSADLDEVTQLITPDVDVLALQEYTPGFEEQLAGAGILDQFPHQLGSADTDASGSMLLSRTPVELAARAEGTRFENLIATTTVDGTDWHLGVIHTVPPQMGADVWTDDAAAVGRLAEPFHEENLLLVGDFNAIDQHHTMRELTAGGELHDLEARREGDGLGWHPTWPAGARIPAFARIDHALASDGVIGGVSRFETVTGSDHKALLVEVAART</sequence>
<accession>A0ABW0FGK6</accession>
<evidence type="ECO:0000313" key="4">
    <source>
        <dbReference type="Proteomes" id="UP001595937"/>
    </source>
</evidence>
<organism evidence="3 4">
    <name type="scientific">Brachybacterium tyrofermentans</name>
    <dbReference type="NCBI Taxonomy" id="47848"/>
    <lineage>
        <taxon>Bacteria</taxon>
        <taxon>Bacillati</taxon>
        <taxon>Actinomycetota</taxon>
        <taxon>Actinomycetes</taxon>
        <taxon>Micrococcales</taxon>
        <taxon>Dermabacteraceae</taxon>
        <taxon>Brachybacterium</taxon>
    </lineage>
</organism>
<dbReference type="Proteomes" id="UP001595937">
    <property type="component" value="Unassembled WGS sequence"/>
</dbReference>
<keyword evidence="1" id="KW-1133">Transmembrane helix</keyword>
<feature type="transmembrane region" description="Helical" evidence="1">
    <location>
        <begin position="36"/>
        <end position="64"/>
    </location>
</feature>
<name>A0ABW0FGK6_9MICO</name>
<evidence type="ECO:0000256" key="1">
    <source>
        <dbReference type="SAM" id="Phobius"/>
    </source>
</evidence>
<feature type="transmembrane region" description="Helical" evidence="1">
    <location>
        <begin position="71"/>
        <end position="89"/>
    </location>
</feature>
<protein>
    <submittedName>
        <fullName evidence="3">Endonuclease/exonuclease/phosphatase family protein</fullName>
    </submittedName>
</protein>
<feature type="domain" description="Endonuclease/exonuclease/phosphatase" evidence="2">
    <location>
        <begin position="108"/>
        <end position="316"/>
    </location>
</feature>
<reference evidence="4" key="1">
    <citation type="journal article" date="2019" name="Int. J. Syst. Evol. Microbiol.">
        <title>The Global Catalogue of Microorganisms (GCM) 10K type strain sequencing project: providing services to taxonomists for standard genome sequencing and annotation.</title>
        <authorList>
            <consortium name="The Broad Institute Genomics Platform"/>
            <consortium name="The Broad Institute Genome Sequencing Center for Infectious Disease"/>
            <person name="Wu L."/>
            <person name="Ma J."/>
        </authorList>
    </citation>
    <scope>NUCLEOTIDE SEQUENCE [LARGE SCALE GENOMIC DNA]</scope>
    <source>
        <strain evidence="4">CGMCC 1.16455</strain>
    </source>
</reference>
<dbReference type="Gene3D" id="3.60.10.10">
    <property type="entry name" value="Endonuclease/exonuclease/phosphatase"/>
    <property type="match status" value="1"/>
</dbReference>
<keyword evidence="1" id="KW-0472">Membrane</keyword>
<dbReference type="InterPro" id="IPR005135">
    <property type="entry name" value="Endo/exonuclease/phosphatase"/>
</dbReference>
<dbReference type="SUPFAM" id="SSF56219">
    <property type="entry name" value="DNase I-like"/>
    <property type="match status" value="1"/>
</dbReference>
<comment type="caution">
    <text evidence="3">The sequence shown here is derived from an EMBL/GenBank/DDBJ whole genome shotgun (WGS) entry which is preliminary data.</text>
</comment>
<dbReference type="GO" id="GO:0004519">
    <property type="term" value="F:endonuclease activity"/>
    <property type="evidence" value="ECO:0007669"/>
    <property type="project" value="UniProtKB-KW"/>
</dbReference>
<dbReference type="EMBL" id="JBHSLN010000073">
    <property type="protein sequence ID" value="MFC5298547.1"/>
    <property type="molecule type" value="Genomic_DNA"/>
</dbReference>
<keyword evidence="1" id="KW-0812">Transmembrane</keyword>
<keyword evidence="3" id="KW-0540">Nuclease</keyword>